<name>A0ABW8P4J5_9PSED</name>
<proteinExistence type="predicted"/>
<feature type="domain" description="Toxin VasX N-terminal region" evidence="1">
    <location>
        <begin position="21"/>
        <end position="93"/>
    </location>
</feature>
<evidence type="ECO:0000313" key="2">
    <source>
        <dbReference type="EMBL" id="MFK5736965.1"/>
    </source>
</evidence>
<dbReference type="EMBL" id="JAHWXS010000050">
    <property type="protein sequence ID" value="MFK5736965.1"/>
    <property type="molecule type" value="Genomic_DNA"/>
</dbReference>
<gene>
    <name evidence="2" type="ORF">KW869_25855</name>
</gene>
<feature type="non-terminal residue" evidence="2">
    <location>
        <position position="94"/>
    </location>
</feature>
<organism evidence="2 3">
    <name type="scientific">Pseudomonas urmiensis</name>
    <dbReference type="NCBI Taxonomy" id="2745493"/>
    <lineage>
        <taxon>Bacteria</taxon>
        <taxon>Pseudomonadati</taxon>
        <taxon>Pseudomonadota</taxon>
        <taxon>Gammaproteobacteria</taxon>
        <taxon>Pseudomonadales</taxon>
        <taxon>Pseudomonadaceae</taxon>
        <taxon>Pseudomonas</taxon>
    </lineage>
</organism>
<keyword evidence="3" id="KW-1185">Reference proteome</keyword>
<evidence type="ECO:0000313" key="3">
    <source>
        <dbReference type="Proteomes" id="UP001621534"/>
    </source>
</evidence>
<protein>
    <recommendedName>
        <fullName evidence="1">Toxin VasX N-terminal region domain-containing protein</fullName>
    </recommendedName>
</protein>
<reference evidence="2 3" key="1">
    <citation type="journal article" date="2012" name="Plant Soil">
        <title>Screening of plant growth-promoting traits in arsenic-resistant bacteria isolated from the rhizosphere of soybean plants from Argentinean agricultural soil.</title>
        <authorList>
            <person name="Wevar Oller A.L."/>
            <person name="Talano M.A."/>
            <person name="Agostini E."/>
        </authorList>
    </citation>
    <scope>NUCLEOTIDE SEQUENCE [LARGE SCALE GENOMIC DNA]</scope>
    <source>
        <strain evidence="2 3">AW4</strain>
    </source>
</reference>
<dbReference type="RefSeq" id="WP_405130369.1">
    <property type="nucleotide sequence ID" value="NZ_JAHWXS010000050.1"/>
</dbReference>
<dbReference type="Pfam" id="PF20249">
    <property type="entry name" value="VasX_N"/>
    <property type="match status" value="1"/>
</dbReference>
<evidence type="ECO:0000259" key="1">
    <source>
        <dbReference type="Pfam" id="PF20249"/>
    </source>
</evidence>
<dbReference type="CDD" id="cd20707">
    <property type="entry name" value="MIX_III"/>
    <property type="match status" value="1"/>
</dbReference>
<accession>A0ABW8P4J5</accession>
<sequence>MTISRHIAHAIAESAMPPDQCLACERQGLPILPLRRALVPDTRPAYNAPVVDGKPVETRLGLRTLRMGYLYVLLDRKVWQAFEVTEHAHLRRFN</sequence>
<dbReference type="Proteomes" id="UP001621534">
    <property type="component" value="Unassembled WGS sequence"/>
</dbReference>
<dbReference type="InterPro" id="IPR046864">
    <property type="entry name" value="VasX_N"/>
</dbReference>
<comment type="caution">
    <text evidence="2">The sequence shown here is derived from an EMBL/GenBank/DDBJ whole genome shotgun (WGS) entry which is preliminary data.</text>
</comment>